<dbReference type="PANTHER" id="PTHR11409">
    <property type="entry name" value="ADENOSINE DEAMINASE"/>
    <property type="match status" value="1"/>
</dbReference>
<evidence type="ECO:0000256" key="4">
    <source>
        <dbReference type="ARBA" id="ARBA00022801"/>
    </source>
</evidence>
<evidence type="ECO:0000256" key="5">
    <source>
        <dbReference type="ARBA" id="ARBA00022833"/>
    </source>
</evidence>
<keyword evidence="10" id="KW-1185">Reference proteome</keyword>
<evidence type="ECO:0000313" key="9">
    <source>
        <dbReference type="EMBL" id="SLM36055.1"/>
    </source>
</evidence>
<keyword evidence="4" id="KW-0378">Hydrolase</keyword>
<dbReference type="Pfam" id="PF00962">
    <property type="entry name" value="A_deaminase"/>
    <property type="match status" value="1"/>
</dbReference>
<name>A0A1W5CZ86_9LECA</name>
<comment type="cofactor">
    <cofactor evidence="1">
        <name>Zn(2+)</name>
        <dbReference type="ChEBI" id="CHEBI:29105"/>
    </cofactor>
</comment>
<evidence type="ECO:0000256" key="1">
    <source>
        <dbReference type="ARBA" id="ARBA00001947"/>
    </source>
</evidence>
<evidence type="ECO:0000256" key="2">
    <source>
        <dbReference type="ARBA" id="ARBA00006676"/>
    </source>
</evidence>
<dbReference type="GO" id="GO:0004000">
    <property type="term" value="F:adenosine deaminase activity"/>
    <property type="evidence" value="ECO:0007669"/>
    <property type="project" value="TreeGrafter"/>
</dbReference>
<dbReference type="Gene3D" id="3.20.20.140">
    <property type="entry name" value="Metal-dependent hydrolases"/>
    <property type="match status" value="2"/>
</dbReference>
<evidence type="ECO:0000256" key="7">
    <source>
        <dbReference type="ARBA" id="ARBA00048787"/>
    </source>
</evidence>
<keyword evidence="6" id="KW-0546">Nucleotide metabolism</keyword>
<dbReference type="InterPro" id="IPR001365">
    <property type="entry name" value="A_deaminase_dom"/>
</dbReference>
<dbReference type="InterPro" id="IPR032466">
    <property type="entry name" value="Metal_Hydrolase"/>
</dbReference>
<sequence length="301" mass="32848">MTAARPVDAAFTKRLPKIELHAHLSGSISRQSLHETWAQLKAETPAFSLEDPLTAMPSSKVDYDINTFFPLFSTYIHHLITTLPALTSTTHSVLSSFAHDSVIYAELRTTPRAQPSFTKAEYVSTILDCIASPGHSPLTCALILSIDRSNTAAEAMEVVDLAVRYRARGVVGVDLCGNPARGDVGIYRDAFGKAKAEGLGFCLSCNVHAKLIDGGIGDHHLRWWRGKGCPIALCTDDVGVFCSPLSNEFLLAAEHFKLSRKDLVEICSDSVGMIFGDDEQKRRLRSLLVTFGKEENLALDA</sequence>
<dbReference type="Proteomes" id="UP000192927">
    <property type="component" value="Unassembled WGS sequence"/>
</dbReference>
<feature type="domain" description="Adenosine deaminase" evidence="8">
    <location>
        <begin position="16"/>
        <end position="201"/>
    </location>
</feature>
<evidence type="ECO:0000313" key="10">
    <source>
        <dbReference type="Proteomes" id="UP000192927"/>
    </source>
</evidence>
<comment type="catalytic activity">
    <reaction evidence="7">
        <text>N(6)-methyl-AMP + H2O + H(+) = IMP + methylamine</text>
        <dbReference type="Rhea" id="RHEA:16001"/>
        <dbReference type="ChEBI" id="CHEBI:15377"/>
        <dbReference type="ChEBI" id="CHEBI:15378"/>
        <dbReference type="ChEBI" id="CHEBI:58053"/>
        <dbReference type="ChEBI" id="CHEBI:59338"/>
        <dbReference type="ChEBI" id="CHEBI:144842"/>
    </reaction>
    <physiologicalReaction direction="left-to-right" evidence="7">
        <dbReference type="Rhea" id="RHEA:16002"/>
    </physiologicalReaction>
</comment>
<dbReference type="AlphaFoldDB" id="A0A1W5CZ86"/>
<keyword evidence="5" id="KW-0862">Zinc</keyword>
<dbReference type="GO" id="GO:0046872">
    <property type="term" value="F:metal ion binding"/>
    <property type="evidence" value="ECO:0007669"/>
    <property type="project" value="UniProtKB-KW"/>
</dbReference>
<protein>
    <submittedName>
        <fullName evidence="9">Adenosine/AMP deaminase domain</fullName>
    </submittedName>
</protein>
<evidence type="ECO:0000259" key="8">
    <source>
        <dbReference type="Pfam" id="PF00962"/>
    </source>
</evidence>
<accession>A0A1W5CZ86</accession>
<dbReference type="InterPro" id="IPR006330">
    <property type="entry name" value="Ado/ade_deaminase"/>
</dbReference>
<dbReference type="GO" id="GO:0046103">
    <property type="term" value="P:inosine biosynthetic process"/>
    <property type="evidence" value="ECO:0007669"/>
    <property type="project" value="TreeGrafter"/>
</dbReference>
<dbReference type="SUPFAM" id="SSF51556">
    <property type="entry name" value="Metallo-dependent hydrolases"/>
    <property type="match status" value="1"/>
</dbReference>
<organism evidence="9 10">
    <name type="scientific">Lasallia pustulata</name>
    <dbReference type="NCBI Taxonomy" id="136370"/>
    <lineage>
        <taxon>Eukaryota</taxon>
        <taxon>Fungi</taxon>
        <taxon>Dikarya</taxon>
        <taxon>Ascomycota</taxon>
        <taxon>Pezizomycotina</taxon>
        <taxon>Lecanoromycetes</taxon>
        <taxon>OSLEUM clade</taxon>
        <taxon>Umbilicariomycetidae</taxon>
        <taxon>Umbilicariales</taxon>
        <taxon>Umbilicariaceae</taxon>
        <taxon>Lasallia</taxon>
    </lineage>
</organism>
<keyword evidence="3" id="KW-0479">Metal-binding</keyword>
<comment type="similarity">
    <text evidence="2">Belongs to the metallo-dependent hydrolases superfamily. Adenosine and AMP deaminases family.</text>
</comment>
<evidence type="ECO:0000256" key="6">
    <source>
        <dbReference type="ARBA" id="ARBA00023080"/>
    </source>
</evidence>
<dbReference type="GO" id="GO:0006154">
    <property type="term" value="P:adenosine catabolic process"/>
    <property type="evidence" value="ECO:0007669"/>
    <property type="project" value="TreeGrafter"/>
</dbReference>
<dbReference type="GO" id="GO:0009117">
    <property type="term" value="P:nucleotide metabolic process"/>
    <property type="evidence" value="ECO:0007669"/>
    <property type="project" value="UniProtKB-KW"/>
</dbReference>
<dbReference type="EMBL" id="FWEW01000886">
    <property type="protein sequence ID" value="SLM36055.1"/>
    <property type="molecule type" value="Genomic_DNA"/>
</dbReference>
<reference evidence="10" key="1">
    <citation type="submission" date="2017-03" db="EMBL/GenBank/DDBJ databases">
        <authorList>
            <person name="Sharma R."/>
            <person name="Thines M."/>
        </authorList>
    </citation>
    <scope>NUCLEOTIDE SEQUENCE [LARGE SCALE GENOMIC DNA]</scope>
</reference>
<evidence type="ECO:0000256" key="3">
    <source>
        <dbReference type="ARBA" id="ARBA00022723"/>
    </source>
</evidence>
<dbReference type="PANTHER" id="PTHR11409:SF42">
    <property type="entry name" value="ADENOSINE DEAMINASE-LIKE PROTEIN"/>
    <property type="match status" value="1"/>
</dbReference>
<proteinExistence type="inferred from homology"/>